<keyword evidence="4 6" id="KW-1133">Transmembrane helix</keyword>
<reference evidence="7 8" key="1">
    <citation type="submission" date="2021-03" db="EMBL/GenBank/DDBJ databases">
        <title>Aliifodinibius sp. nov., a new bacterium isolated from saline soil.</title>
        <authorList>
            <person name="Galisteo C."/>
            <person name="De La Haba R."/>
            <person name="Sanchez-Porro C."/>
            <person name="Ventosa A."/>
        </authorList>
    </citation>
    <scope>NUCLEOTIDE SEQUENCE [LARGE SCALE GENOMIC DNA]</scope>
    <source>
        <strain evidence="7 8">1BSP15-2V2</strain>
    </source>
</reference>
<feature type="transmembrane region" description="Helical" evidence="6">
    <location>
        <begin position="95"/>
        <end position="114"/>
    </location>
</feature>
<keyword evidence="3 6" id="KW-0812">Transmembrane</keyword>
<evidence type="ECO:0000256" key="3">
    <source>
        <dbReference type="ARBA" id="ARBA00022692"/>
    </source>
</evidence>
<dbReference type="RefSeq" id="WP_265766636.1">
    <property type="nucleotide sequence ID" value="NZ_JAGGJA010000008.1"/>
</dbReference>
<keyword evidence="2" id="KW-1003">Cell membrane</keyword>
<keyword evidence="8" id="KW-1185">Reference proteome</keyword>
<feature type="transmembrane region" description="Helical" evidence="6">
    <location>
        <begin position="252"/>
        <end position="275"/>
    </location>
</feature>
<dbReference type="Pfam" id="PF03631">
    <property type="entry name" value="Virul_fac_BrkB"/>
    <property type="match status" value="1"/>
</dbReference>
<organism evidence="7 8">
    <name type="scientific">Fodinibius salsisoli</name>
    <dbReference type="NCBI Taxonomy" id="2820877"/>
    <lineage>
        <taxon>Bacteria</taxon>
        <taxon>Pseudomonadati</taxon>
        <taxon>Balneolota</taxon>
        <taxon>Balneolia</taxon>
        <taxon>Balneolales</taxon>
        <taxon>Balneolaceae</taxon>
        <taxon>Fodinibius</taxon>
    </lineage>
</organism>
<sequence length="299" mass="33115">MNSDQTLFQQVKALLIGTYQRIGSIDLGVHSAAIAFYSIFSTAPLIILLVWLLGVVLGGEMGQNELQKMLDAVVGPELSEAIQSMVEGAGRNSTGLWSSIIAMVTLVFGATTLLTQLKKSLNVVWNVREAELSTVRAFLWDRLRALLFIGSISLLFFLSLLSESIIYVMEQALLPLFGSEELFLIQLGSSAVNIMLALIFFMMMFKILPDLEVRFRDLAVGALVTALLFLLGKSLVGWYLTTSSLQPTYKTAGSFVIFLIWIYYNAQIILIGAAFSREYARLYGSKVQPRWEGTLDQDG</sequence>
<feature type="transmembrane region" description="Helical" evidence="6">
    <location>
        <begin position="217"/>
        <end position="240"/>
    </location>
</feature>
<evidence type="ECO:0000256" key="1">
    <source>
        <dbReference type="ARBA" id="ARBA00004651"/>
    </source>
</evidence>
<dbReference type="PANTHER" id="PTHR30213">
    <property type="entry name" value="INNER MEMBRANE PROTEIN YHJD"/>
    <property type="match status" value="1"/>
</dbReference>
<feature type="transmembrane region" description="Helical" evidence="6">
    <location>
        <begin position="183"/>
        <end position="205"/>
    </location>
</feature>
<comment type="subcellular location">
    <subcellularLocation>
        <location evidence="1">Cell membrane</location>
        <topology evidence="1">Multi-pass membrane protein</topology>
    </subcellularLocation>
</comment>
<feature type="transmembrane region" description="Helical" evidence="6">
    <location>
        <begin position="145"/>
        <end position="168"/>
    </location>
</feature>
<feature type="transmembrane region" description="Helical" evidence="6">
    <location>
        <begin position="34"/>
        <end position="57"/>
    </location>
</feature>
<evidence type="ECO:0000313" key="7">
    <source>
        <dbReference type="EMBL" id="MCW9707847.1"/>
    </source>
</evidence>
<dbReference type="NCBIfam" id="TIGR00765">
    <property type="entry name" value="yihY_not_rbn"/>
    <property type="match status" value="1"/>
</dbReference>
<evidence type="ECO:0000256" key="6">
    <source>
        <dbReference type="SAM" id="Phobius"/>
    </source>
</evidence>
<evidence type="ECO:0000256" key="5">
    <source>
        <dbReference type="ARBA" id="ARBA00023136"/>
    </source>
</evidence>
<dbReference type="PANTHER" id="PTHR30213:SF1">
    <property type="entry name" value="INNER MEMBRANE PROTEIN YHJD"/>
    <property type="match status" value="1"/>
</dbReference>
<name>A0ABT3PPR0_9BACT</name>
<evidence type="ECO:0000313" key="8">
    <source>
        <dbReference type="Proteomes" id="UP001207918"/>
    </source>
</evidence>
<comment type="caution">
    <text evidence="7">The sequence shown here is derived from an EMBL/GenBank/DDBJ whole genome shotgun (WGS) entry which is preliminary data.</text>
</comment>
<evidence type="ECO:0000256" key="2">
    <source>
        <dbReference type="ARBA" id="ARBA00022475"/>
    </source>
</evidence>
<dbReference type="EMBL" id="JAGGJA010000008">
    <property type="protein sequence ID" value="MCW9707847.1"/>
    <property type="molecule type" value="Genomic_DNA"/>
</dbReference>
<gene>
    <name evidence="7" type="ORF">J6I44_13340</name>
</gene>
<dbReference type="InterPro" id="IPR017039">
    <property type="entry name" value="Virul_fac_BrkB"/>
</dbReference>
<proteinExistence type="predicted"/>
<accession>A0ABT3PPR0</accession>
<dbReference type="Proteomes" id="UP001207918">
    <property type="component" value="Unassembled WGS sequence"/>
</dbReference>
<dbReference type="PIRSF" id="PIRSF035875">
    <property type="entry name" value="RNase_BN"/>
    <property type="match status" value="1"/>
</dbReference>
<keyword evidence="5 6" id="KW-0472">Membrane</keyword>
<evidence type="ECO:0000256" key="4">
    <source>
        <dbReference type="ARBA" id="ARBA00022989"/>
    </source>
</evidence>
<protein>
    <submittedName>
        <fullName evidence="7">YihY/virulence factor BrkB family protein</fullName>
    </submittedName>
</protein>